<keyword evidence="2" id="KW-0040">ANK repeat</keyword>
<dbReference type="InterPro" id="IPR002110">
    <property type="entry name" value="Ankyrin_rpt"/>
</dbReference>
<feature type="region of interest" description="Disordered" evidence="3">
    <location>
        <begin position="232"/>
        <end position="297"/>
    </location>
</feature>
<keyword evidence="1" id="KW-0677">Repeat</keyword>
<evidence type="ECO:0000256" key="2">
    <source>
        <dbReference type="ARBA" id="ARBA00023043"/>
    </source>
</evidence>
<feature type="compositionally biased region" description="Basic and acidic residues" evidence="3">
    <location>
        <begin position="23"/>
        <end position="32"/>
    </location>
</feature>
<feature type="compositionally biased region" description="Polar residues" evidence="3">
    <location>
        <begin position="255"/>
        <end position="266"/>
    </location>
</feature>
<feature type="region of interest" description="Disordered" evidence="3">
    <location>
        <begin position="1"/>
        <end position="219"/>
    </location>
</feature>
<keyword evidence="5" id="KW-1185">Reference proteome</keyword>
<evidence type="ECO:0000256" key="3">
    <source>
        <dbReference type="SAM" id="MobiDB-lite"/>
    </source>
</evidence>
<dbReference type="GO" id="GO:0051017">
    <property type="term" value="P:actin filament bundle assembly"/>
    <property type="evidence" value="ECO:0007669"/>
    <property type="project" value="TreeGrafter"/>
</dbReference>
<comment type="caution">
    <text evidence="4">The sequence shown here is derived from an EMBL/GenBank/DDBJ whole genome shotgun (WGS) entry which is preliminary data.</text>
</comment>
<reference evidence="4" key="1">
    <citation type="journal article" date="2021" name="Sci. Rep.">
        <title>Diploid genomic architecture of Nitzschia inconspicua, an elite biomass production diatom.</title>
        <authorList>
            <person name="Oliver A."/>
            <person name="Podell S."/>
            <person name="Pinowska A."/>
            <person name="Traller J.C."/>
            <person name="Smith S.R."/>
            <person name="McClure R."/>
            <person name="Beliaev A."/>
            <person name="Bohutskyi P."/>
            <person name="Hill E.A."/>
            <person name="Rabines A."/>
            <person name="Zheng H."/>
            <person name="Allen L.Z."/>
            <person name="Kuo A."/>
            <person name="Grigoriev I.V."/>
            <person name="Allen A.E."/>
            <person name="Hazlebeck D."/>
            <person name="Allen E.E."/>
        </authorList>
    </citation>
    <scope>NUCLEOTIDE SEQUENCE</scope>
    <source>
        <strain evidence="4">Hildebrandi</strain>
    </source>
</reference>
<protein>
    <submittedName>
        <fullName evidence="4">Ankyrin repeat domain protein</fullName>
    </submittedName>
</protein>
<dbReference type="Proteomes" id="UP000693970">
    <property type="component" value="Unassembled WGS sequence"/>
</dbReference>
<dbReference type="InterPro" id="IPR052420">
    <property type="entry name" value="Espin/Espin-like"/>
</dbReference>
<reference evidence="4" key="2">
    <citation type="submission" date="2021-04" db="EMBL/GenBank/DDBJ databases">
        <authorList>
            <person name="Podell S."/>
        </authorList>
    </citation>
    <scope>NUCLEOTIDE SEQUENCE</scope>
    <source>
        <strain evidence="4">Hildebrandi</strain>
    </source>
</reference>
<sequence>MISARPTATMEPIAAVRGLDTSGDGRLRSKADKKSKRKGGKGTKNNMSPTKEERKQEENKRSKVRNDKAKSAGMRFGALFRSSLSVSRHRSKSLGKTPEAGTISSTNISVKKSASCDSDEHITKSSRKMSGNSPSPRSFDSRNGEEYLDMNRSFGSRTSRQSGEEMLNRSAHSLVSFGGSQRSVYSLSEGDVEDDTWPMNASERSSPDTRTESKAHTEARERLIIESQRAIERKQQQARLKQRCSQQEKFHNDSSRSLSSISWKPTSVSSRSLSLDRERLSHSLHSPKTVSVDGTKSMSVRTRHDATVANNLRTRSSSPKQTTIKNANNILFNVQPLRRIQSMGEPKIVCNSPTQGKPCSRSSSKSPSRRFAALFLRQREDKKADDYLDWHGAIIRHEWDLVEEMLRSYDHTLYKKSRVTEPTTHVGTPKRSEGRFNYVNIEGSRPVSPLLHVDSSGRTPLHLACTEHMPQKLLRRLLFAERGAASVQDTDGRFPLHVALINGVDKQLVDRLIHAYPHSLGSPDKLSHTPIQYGVLKAEYLRDKTLELKWSTPTTHPQIFWQRRQQEAWENVAFVLEAMISRQKPLSLLHERSVLIDSVNFFAPPAVVNQLITVGGRSLLEDAEMSEILMEKVLRLRYPIFIVKRVMKITSKILPIPVMLRVIRQGLVNHFKVGCVEGSAEGIINKSQSTFGKELIHYYRSKEAGRPSLFSVACKEWWDKLRFLVAHASCRFDDDTDDIILHAALTNPASPPCLIEFLCRLFPTARYEIDVRTGGLPLHLACMYWNPLGSGDQSESDYIRVLHLLTAGDACLLQSRCKNRLPLHHAIATSKPVPFIQALLVLDKTAVVVPDPRTMLFPFQLAAIPSTSPHIVDPNNEALSRDFRDLGDSCDDVKKLELIYELLKCNPFSISVLMDCQSDDMTALTRHILLWCYDWSISGWRLNTVRKDILRSAIRHGKVPVSMKSWWSTLKILIWRASNDLVDERGQNPMCDTPQTRDYLLHAALWNGDKIHPIVIELILELYPSSVFLRQPGTGLYPLQIAARSPSYRPFSFEKAISMDSGLEMISLIHGNVQSANTKNGRLPIQEAIWSGKTWSEVRSLAKSAPDTLMVADPISGLFPFHAAACNGSFLPKHVIVRSHCSDTQWAKSSPAENSHSLKVICQSYDLEKLTTIFEILRTTPNAILPSRWAE</sequence>
<proteinExistence type="predicted"/>
<feature type="compositionally biased region" description="Polar residues" evidence="3">
    <location>
        <begin position="102"/>
        <end position="116"/>
    </location>
</feature>
<evidence type="ECO:0000313" key="4">
    <source>
        <dbReference type="EMBL" id="KAG7348509.1"/>
    </source>
</evidence>
<dbReference type="GO" id="GO:0051015">
    <property type="term" value="F:actin filament binding"/>
    <property type="evidence" value="ECO:0007669"/>
    <property type="project" value="TreeGrafter"/>
</dbReference>
<dbReference type="PANTHER" id="PTHR24153">
    <property type="entry name" value="ESPIN"/>
    <property type="match status" value="1"/>
</dbReference>
<gene>
    <name evidence="4" type="ORF">IV203_017214</name>
</gene>
<dbReference type="EMBL" id="JAGRRH010000020">
    <property type="protein sequence ID" value="KAG7348509.1"/>
    <property type="molecule type" value="Genomic_DNA"/>
</dbReference>
<dbReference type="AlphaFoldDB" id="A0A9K3PKR5"/>
<dbReference type="PANTHER" id="PTHR24153:SF8">
    <property type="entry name" value="FORKED, ISOFORM F"/>
    <property type="match status" value="1"/>
</dbReference>
<evidence type="ECO:0000256" key="1">
    <source>
        <dbReference type="ARBA" id="ARBA00022737"/>
    </source>
</evidence>
<dbReference type="GO" id="GO:0005737">
    <property type="term" value="C:cytoplasm"/>
    <property type="evidence" value="ECO:0007669"/>
    <property type="project" value="TreeGrafter"/>
</dbReference>
<feature type="compositionally biased region" description="Polar residues" evidence="3">
    <location>
        <begin position="170"/>
        <end position="186"/>
    </location>
</feature>
<evidence type="ECO:0000313" key="5">
    <source>
        <dbReference type="Proteomes" id="UP000693970"/>
    </source>
</evidence>
<dbReference type="OrthoDB" id="48631at2759"/>
<accession>A0A9K3PKR5</accession>
<feature type="compositionally biased region" description="Polar residues" evidence="3">
    <location>
        <begin position="128"/>
        <end position="138"/>
    </location>
</feature>
<organism evidence="4 5">
    <name type="scientific">Nitzschia inconspicua</name>
    <dbReference type="NCBI Taxonomy" id="303405"/>
    <lineage>
        <taxon>Eukaryota</taxon>
        <taxon>Sar</taxon>
        <taxon>Stramenopiles</taxon>
        <taxon>Ochrophyta</taxon>
        <taxon>Bacillariophyta</taxon>
        <taxon>Bacillariophyceae</taxon>
        <taxon>Bacillariophycidae</taxon>
        <taxon>Bacillariales</taxon>
        <taxon>Bacillariaceae</taxon>
        <taxon>Nitzschia</taxon>
    </lineage>
</organism>
<feature type="compositionally biased region" description="Polar residues" evidence="3">
    <location>
        <begin position="288"/>
        <end position="297"/>
    </location>
</feature>
<name>A0A9K3PKR5_9STRA</name>
<feature type="compositionally biased region" description="Basic and acidic residues" evidence="3">
    <location>
        <begin position="205"/>
        <end position="219"/>
    </location>
</feature>
<dbReference type="Pfam" id="PF00023">
    <property type="entry name" value="Ank"/>
    <property type="match status" value="1"/>
</dbReference>
<feature type="compositionally biased region" description="Basic and acidic residues" evidence="3">
    <location>
        <begin position="50"/>
        <end position="70"/>
    </location>
</feature>